<accession>A0A326RZ78</accession>
<dbReference type="InterPro" id="IPR025232">
    <property type="entry name" value="DUF4174"/>
</dbReference>
<evidence type="ECO:0000259" key="2">
    <source>
        <dbReference type="Pfam" id="PF13778"/>
    </source>
</evidence>
<dbReference type="OrthoDB" id="7362103at2"/>
<dbReference type="Proteomes" id="UP000248917">
    <property type="component" value="Unassembled WGS sequence"/>
</dbReference>
<dbReference type="AlphaFoldDB" id="A0A326RZ78"/>
<reference evidence="3 4" key="1">
    <citation type="submission" date="2018-06" db="EMBL/GenBank/DDBJ databases">
        <title>Genomic Encyclopedia of Archaeal and Bacterial Type Strains, Phase II (KMG-II): from individual species to whole genera.</title>
        <authorList>
            <person name="Goeker M."/>
        </authorList>
    </citation>
    <scope>NUCLEOTIDE SEQUENCE [LARGE SCALE GENOMIC DNA]</scope>
    <source>
        <strain evidence="3 4">T4</strain>
    </source>
</reference>
<gene>
    <name evidence="3" type="ORF">CLV31_10920</name>
</gene>
<sequence>MVWLNLFPLLITIFSGNSPSDFVWKNRLLIYDGNQDCSEWLSEDEQKNLTDRKLLFFHFSNGRLMHTNYTGEIHVQDFVNHLKRVKSQNENWILIGLDGGIKSTGDFPPNPSKIYRLIDAMPVRQSEIRGRKSGFPF</sequence>
<protein>
    <submittedName>
        <fullName evidence="3">Uncharacterized protein DUF4174</fullName>
    </submittedName>
</protein>
<proteinExistence type="predicted"/>
<keyword evidence="1" id="KW-0732">Signal</keyword>
<comment type="caution">
    <text evidence="3">The sequence shown here is derived from an EMBL/GenBank/DDBJ whole genome shotgun (WGS) entry which is preliminary data.</text>
</comment>
<feature type="domain" description="DUF4174" evidence="2">
    <location>
        <begin position="21"/>
        <end position="127"/>
    </location>
</feature>
<dbReference type="RefSeq" id="WP_111393308.1">
    <property type="nucleotide sequence ID" value="NZ_QKTX01000009.1"/>
</dbReference>
<organism evidence="3 4">
    <name type="scientific">Algoriphagus aquaeductus</name>
    <dbReference type="NCBI Taxonomy" id="475299"/>
    <lineage>
        <taxon>Bacteria</taxon>
        <taxon>Pseudomonadati</taxon>
        <taxon>Bacteroidota</taxon>
        <taxon>Cytophagia</taxon>
        <taxon>Cytophagales</taxon>
        <taxon>Cyclobacteriaceae</taxon>
        <taxon>Algoriphagus</taxon>
    </lineage>
</organism>
<dbReference type="EMBL" id="QKTX01000009">
    <property type="protein sequence ID" value="PZV82159.1"/>
    <property type="molecule type" value="Genomic_DNA"/>
</dbReference>
<evidence type="ECO:0000313" key="3">
    <source>
        <dbReference type="EMBL" id="PZV82159.1"/>
    </source>
</evidence>
<name>A0A326RZ78_9BACT</name>
<evidence type="ECO:0000256" key="1">
    <source>
        <dbReference type="ARBA" id="ARBA00022729"/>
    </source>
</evidence>
<keyword evidence="4" id="KW-1185">Reference proteome</keyword>
<dbReference type="Pfam" id="PF13778">
    <property type="entry name" value="DUF4174"/>
    <property type="match status" value="1"/>
</dbReference>
<evidence type="ECO:0000313" key="4">
    <source>
        <dbReference type="Proteomes" id="UP000248917"/>
    </source>
</evidence>